<evidence type="ECO:0000256" key="3">
    <source>
        <dbReference type="ARBA" id="ARBA00023163"/>
    </source>
</evidence>
<dbReference type="InterPro" id="IPR012318">
    <property type="entry name" value="HTH_CRP"/>
</dbReference>
<dbReference type="InterPro" id="IPR036390">
    <property type="entry name" value="WH_DNA-bd_sf"/>
</dbReference>
<dbReference type="GO" id="GO:0006355">
    <property type="term" value="P:regulation of DNA-templated transcription"/>
    <property type="evidence" value="ECO:0007669"/>
    <property type="project" value="InterPro"/>
</dbReference>
<accession>A0A4D6WQS1</accession>
<proteinExistence type="predicted"/>
<dbReference type="Gene3D" id="2.60.120.10">
    <property type="entry name" value="Jelly Rolls"/>
    <property type="match status" value="1"/>
</dbReference>
<organism evidence="5">
    <name type="scientific">Cryptopleura ramosa</name>
    <dbReference type="NCBI Taxonomy" id="131094"/>
    <lineage>
        <taxon>Eukaryota</taxon>
        <taxon>Rhodophyta</taxon>
        <taxon>Florideophyceae</taxon>
        <taxon>Rhodymeniophycidae</taxon>
        <taxon>Ceramiales</taxon>
        <taxon>Delesseriaceae</taxon>
        <taxon>Cryptopleura</taxon>
    </lineage>
</organism>
<gene>
    <name evidence="5" type="primary">ntcA</name>
</gene>
<dbReference type="SUPFAM" id="SSF46785">
    <property type="entry name" value="Winged helix' DNA-binding domain"/>
    <property type="match status" value="1"/>
</dbReference>
<keyword evidence="1" id="KW-0805">Transcription regulation</keyword>
<keyword evidence="2" id="KW-0238">DNA-binding</keyword>
<dbReference type="SUPFAM" id="SSF51206">
    <property type="entry name" value="cAMP-binding domain-like"/>
    <property type="match status" value="1"/>
</dbReference>
<reference evidence="5" key="1">
    <citation type="journal article" date="2019" name="Mol. Phylogenet. Evol.">
        <title>Morphological evolution and classification of the red algal order Ceramiales inferred using plastid phylogenomics.</title>
        <authorList>
            <person name="Diaz-Tapia P."/>
            <person name="Pasella M.M."/>
            <person name="Verbruggen H."/>
            <person name="Maggs C.A."/>
        </authorList>
    </citation>
    <scope>NUCLEOTIDE SEQUENCE</scope>
    <source>
        <strain evidence="5">PD2928_7</strain>
    </source>
</reference>
<evidence type="ECO:0000313" key="5">
    <source>
        <dbReference type="EMBL" id="QCI05746.1"/>
    </source>
</evidence>
<dbReference type="GO" id="GO:0003677">
    <property type="term" value="F:DNA binding"/>
    <property type="evidence" value="ECO:0007669"/>
    <property type="project" value="UniProtKB-KW"/>
</dbReference>
<reference evidence="5" key="2">
    <citation type="submission" date="2019-04" db="EMBL/GenBank/DDBJ databases">
        <authorList>
            <person name="Pasella M."/>
        </authorList>
    </citation>
    <scope>NUCLEOTIDE SEQUENCE</scope>
    <source>
        <strain evidence="5">PD2928_7</strain>
    </source>
</reference>
<dbReference type="InterPro" id="IPR018490">
    <property type="entry name" value="cNMP-bd_dom_sf"/>
</dbReference>
<name>A0A4D6WQS1_9FLOR</name>
<dbReference type="PROSITE" id="PS51063">
    <property type="entry name" value="HTH_CRP_2"/>
    <property type="match status" value="1"/>
</dbReference>
<sequence>MKWINEFSNSQIPYYIYKLNKGDTIIYNCNSDYNKSLVILNGIIYLIKIFTNQEIIPLAILNTNHIINLNPFRINQQNYYKIIALEKTYIISFNINKLKYNSNTYKSLILNIMLSYELTIKQYEIMNCILMQKHIKDRLIQLILFLSLNFGIIHQKQIIIPFQLSQKNLGTIVGSNKITINKIINKLSQAMLIRYSLKKKSLLKISLNSTLNIVTEV</sequence>
<evidence type="ECO:0000256" key="1">
    <source>
        <dbReference type="ARBA" id="ARBA00023015"/>
    </source>
</evidence>
<keyword evidence="5" id="KW-0934">Plastid</keyword>
<dbReference type="AlphaFoldDB" id="A0A4D6WQS1"/>
<feature type="domain" description="HTH crp-type" evidence="4">
    <location>
        <begin position="133"/>
        <end position="206"/>
    </location>
</feature>
<protein>
    <submittedName>
        <fullName evidence="5">Global nitrogen transcriptional regulator</fullName>
    </submittedName>
</protein>
<evidence type="ECO:0000259" key="4">
    <source>
        <dbReference type="PROSITE" id="PS51063"/>
    </source>
</evidence>
<keyword evidence="3" id="KW-0804">Transcription</keyword>
<geneLocation type="plastid" evidence="5"/>
<dbReference type="EMBL" id="MK814639">
    <property type="protein sequence ID" value="QCI05746.1"/>
    <property type="molecule type" value="Genomic_DNA"/>
</dbReference>
<dbReference type="InterPro" id="IPR014710">
    <property type="entry name" value="RmlC-like_jellyroll"/>
</dbReference>
<evidence type="ECO:0000256" key="2">
    <source>
        <dbReference type="ARBA" id="ARBA00023125"/>
    </source>
</evidence>